<dbReference type="GO" id="GO:0006636">
    <property type="term" value="P:unsaturated fatty acid biosynthetic process"/>
    <property type="evidence" value="ECO:0007669"/>
    <property type="project" value="UniProtKB-ARBA"/>
</dbReference>
<dbReference type="OMA" id="HNYFHRA"/>
<dbReference type="eggNOG" id="KOG4232">
    <property type="taxonomic scope" value="Eukaryota"/>
</dbReference>
<dbReference type="Pfam" id="PF00487">
    <property type="entry name" value="FA_desaturase"/>
    <property type="match status" value="1"/>
</dbReference>
<dbReference type="FunFam" id="3.10.120.10:FF:000007">
    <property type="entry name" value="Sulfite oxidase, mitochondrial"/>
    <property type="match status" value="1"/>
</dbReference>
<dbReference type="CDD" id="cd03506">
    <property type="entry name" value="Delta6-FADS-like"/>
    <property type="match status" value="1"/>
</dbReference>
<keyword evidence="5" id="KW-1133">Transmembrane helix</keyword>
<feature type="transmembrane region" description="Helical" evidence="5">
    <location>
        <begin position="181"/>
        <end position="202"/>
    </location>
</feature>
<dbReference type="PROSITE" id="PS50255">
    <property type="entry name" value="CYTOCHROME_B5_2"/>
    <property type="match status" value="1"/>
</dbReference>
<dbReference type="InParanoid" id="D8SY73"/>
<feature type="transmembrane region" description="Helical" evidence="5">
    <location>
        <begin position="290"/>
        <end position="309"/>
    </location>
</feature>
<dbReference type="STRING" id="88036.D8SY73"/>
<feature type="domain" description="Cytochrome b5 heme-binding" evidence="6">
    <location>
        <begin position="7"/>
        <end position="81"/>
    </location>
</feature>
<dbReference type="SUPFAM" id="SSF55856">
    <property type="entry name" value="Cytochrome b5-like heme/steroid binding domain"/>
    <property type="match status" value="1"/>
</dbReference>
<dbReference type="GO" id="GO:0046872">
    <property type="term" value="F:metal ion binding"/>
    <property type="evidence" value="ECO:0007669"/>
    <property type="project" value="UniProtKB-KW"/>
</dbReference>
<dbReference type="KEGG" id="smo:SELMODRAFT_235490"/>
<keyword evidence="3" id="KW-0479">Metal-binding</keyword>
<dbReference type="Gene3D" id="3.10.120.10">
    <property type="entry name" value="Cytochrome b5-like heme/steroid binding domain"/>
    <property type="match status" value="1"/>
</dbReference>
<evidence type="ECO:0000313" key="7">
    <source>
        <dbReference type="EMBL" id="EFJ10650.1"/>
    </source>
</evidence>
<name>D8SY73_SELML</name>
<evidence type="ECO:0000256" key="5">
    <source>
        <dbReference type="SAM" id="Phobius"/>
    </source>
</evidence>
<dbReference type="GO" id="GO:0016020">
    <property type="term" value="C:membrane"/>
    <property type="evidence" value="ECO:0000318"/>
    <property type="project" value="GO_Central"/>
</dbReference>
<gene>
    <name evidence="7" type="ORF">SELMODRAFT_235490</name>
</gene>
<feature type="transmembrane region" description="Helical" evidence="5">
    <location>
        <begin position="123"/>
        <end position="142"/>
    </location>
</feature>
<dbReference type="Pfam" id="PF00173">
    <property type="entry name" value="Cyt-b5"/>
    <property type="match status" value="1"/>
</dbReference>
<organism evidence="8">
    <name type="scientific">Selaginella moellendorffii</name>
    <name type="common">Spikemoss</name>
    <dbReference type="NCBI Taxonomy" id="88036"/>
    <lineage>
        <taxon>Eukaryota</taxon>
        <taxon>Viridiplantae</taxon>
        <taxon>Streptophyta</taxon>
        <taxon>Embryophyta</taxon>
        <taxon>Tracheophyta</taxon>
        <taxon>Lycopodiopsida</taxon>
        <taxon>Selaginellales</taxon>
        <taxon>Selaginellaceae</taxon>
        <taxon>Selaginella</taxon>
    </lineage>
</organism>
<dbReference type="SMART" id="SM01117">
    <property type="entry name" value="Cyt-b5"/>
    <property type="match status" value="1"/>
</dbReference>
<protein>
    <recommendedName>
        <fullName evidence="6">Cytochrome b5 heme-binding domain-containing protein</fullName>
    </recommendedName>
</protein>
<evidence type="ECO:0000313" key="8">
    <source>
        <dbReference type="Proteomes" id="UP000001514"/>
    </source>
</evidence>
<dbReference type="InterPro" id="IPR001199">
    <property type="entry name" value="Cyt_B5-like_heme/steroid-bd"/>
</dbReference>
<evidence type="ECO:0000256" key="1">
    <source>
        <dbReference type="ARBA" id="ARBA00009295"/>
    </source>
</evidence>
<dbReference type="OrthoDB" id="260091at2759"/>
<keyword evidence="8" id="KW-1185">Reference proteome</keyword>
<dbReference type="InterPro" id="IPR036400">
    <property type="entry name" value="Cyt_B5-like_heme/steroid_sf"/>
</dbReference>
<dbReference type="GO" id="GO:0006629">
    <property type="term" value="P:lipid metabolic process"/>
    <property type="evidence" value="ECO:0000318"/>
    <property type="project" value="GO_Central"/>
</dbReference>
<proteinExistence type="inferred from homology"/>
<dbReference type="EMBL" id="GL377652">
    <property type="protein sequence ID" value="EFJ10650.1"/>
    <property type="molecule type" value="Genomic_DNA"/>
</dbReference>
<keyword evidence="5" id="KW-0812">Transmembrane</keyword>
<keyword evidence="2" id="KW-0349">Heme</keyword>
<dbReference type="AlphaFoldDB" id="D8SY73"/>
<evidence type="ECO:0000259" key="6">
    <source>
        <dbReference type="PROSITE" id="PS50255"/>
    </source>
</evidence>
<evidence type="ECO:0000256" key="3">
    <source>
        <dbReference type="ARBA" id="ARBA00022723"/>
    </source>
</evidence>
<dbReference type="InterPro" id="IPR012171">
    <property type="entry name" value="Fatty_acid_desaturase"/>
</dbReference>
<dbReference type="GO" id="GO:0016717">
    <property type="term" value="F:oxidoreductase activity, acting on paired donors, with oxidation of a pair of donors resulting in the reduction of molecular oxygen to two molecules of water"/>
    <property type="evidence" value="ECO:0000318"/>
    <property type="project" value="GO_Central"/>
</dbReference>
<evidence type="ECO:0000256" key="2">
    <source>
        <dbReference type="ARBA" id="ARBA00022617"/>
    </source>
</evidence>
<sequence>MADTRGAAIYRLEDVKAHDSAEDCWLVIAGKVYDVTSWVPSHPGGSMIYLQAGRDSTHLFDSYHPLYVRKLLSRYYIGDFQDENYDNIQYMQPFEEKFYTTLKERVESFFDKFKLDARVHPHMFLKSALIFVGLTFCYYTTFYRQQHFLFSLFSAAGMGFFIAEIGLSIMHDANHGAYSRYPLLGYIMGASLDIVGASSFMWKYQHVVGHHSFTNVHNYDPDIRVKDPDIRRVTSKQPWHDYHMYQHVYLAILYGLLALKSIFLDDFVAYFNGRIGPVKVPKMTPVEFHIFWWGKAVYATYMLVLPLLFSYHNFLSLLVCYLVSQLVTGWMLALLFQVAHVVEEAEFFDVDCTNGVPTLSSGWAALQVRTTANFSVNSLFWTHVSGGLNHQIEHHLFPAICHLHYPRIQPIVESTCKEFGIPYHRFPDVWTALKAHFAYLKKVGGSVEFRLAG</sequence>
<accession>D8SY73</accession>
<dbReference type="GO" id="GO:0042759">
    <property type="term" value="P:long-chain fatty acid biosynthetic process"/>
    <property type="evidence" value="ECO:0007669"/>
    <property type="project" value="UniProtKB-ARBA"/>
</dbReference>
<dbReference type="Proteomes" id="UP000001514">
    <property type="component" value="Unassembled WGS sequence"/>
</dbReference>
<dbReference type="InterPro" id="IPR005804">
    <property type="entry name" value="FA_desaturase_dom"/>
</dbReference>
<dbReference type="Gramene" id="EFJ10650">
    <property type="protein sequence ID" value="EFJ10650"/>
    <property type="gene ID" value="SELMODRAFT_235490"/>
</dbReference>
<dbReference type="HOGENOM" id="CLU_030320_1_0_1"/>
<evidence type="ECO:0000256" key="4">
    <source>
        <dbReference type="ARBA" id="ARBA00023004"/>
    </source>
</evidence>
<keyword evidence="4" id="KW-0408">Iron</keyword>
<feature type="transmembrane region" description="Helical" evidence="5">
    <location>
        <begin position="148"/>
        <end position="169"/>
    </location>
</feature>
<dbReference type="PIRSF" id="PIRSF015921">
    <property type="entry name" value="FA_sphinglp_des"/>
    <property type="match status" value="1"/>
</dbReference>
<dbReference type="PANTHER" id="PTHR19353">
    <property type="entry name" value="FATTY ACID DESATURASE 2"/>
    <property type="match status" value="1"/>
</dbReference>
<feature type="transmembrane region" description="Helical" evidence="5">
    <location>
        <begin position="315"/>
        <end position="336"/>
    </location>
</feature>
<reference evidence="7 8" key="1">
    <citation type="journal article" date="2011" name="Science">
        <title>The Selaginella genome identifies genetic changes associated with the evolution of vascular plants.</title>
        <authorList>
            <person name="Banks J.A."/>
            <person name="Nishiyama T."/>
            <person name="Hasebe M."/>
            <person name="Bowman J.L."/>
            <person name="Gribskov M."/>
            <person name="dePamphilis C."/>
            <person name="Albert V.A."/>
            <person name="Aono N."/>
            <person name="Aoyama T."/>
            <person name="Ambrose B.A."/>
            <person name="Ashton N.W."/>
            <person name="Axtell M.J."/>
            <person name="Barker E."/>
            <person name="Barker M.S."/>
            <person name="Bennetzen J.L."/>
            <person name="Bonawitz N.D."/>
            <person name="Chapple C."/>
            <person name="Cheng C."/>
            <person name="Correa L.G."/>
            <person name="Dacre M."/>
            <person name="DeBarry J."/>
            <person name="Dreyer I."/>
            <person name="Elias M."/>
            <person name="Engstrom E.M."/>
            <person name="Estelle M."/>
            <person name="Feng L."/>
            <person name="Finet C."/>
            <person name="Floyd S.K."/>
            <person name="Frommer W.B."/>
            <person name="Fujita T."/>
            <person name="Gramzow L."/>
            <person name="Gutensohn M."/>
            <person name="Harholt J."/>
            <person name="Hattori M."/>
            <person name="Heyl A."/>
            <person name="Hirai T."/>
            <person name="Hiwatashi Y."/>
            <person name="Ishikawa M."/>
            <person name="Iwata M."/>
            <person name="Karol K.G."/>
            <person name="Koehler B."/>
            <person name="Kolukisaoglu U."/>
            <person name="Kubo M."/>
            <person name="Kurata T."/>
            <person name="Lalonde S."/>
            <person name="Li K."/>
            <person name="Li Y."/>
            <person name="Litt A."/>
            <person name="Lyons E."/>
            <person name="Manning G."/>
            <person name="Maruyama T."/>
            <person name="Michael T.P."/>
            <person name="Mikami K."/>
            <person name="Miyazaki S."/>
            <person name="Morinaga S."/>
            <person name="Murata T."/>
            <person name="Mueller-Roeber B."/>
            <person name="Nelson D.R."/>
            <person name="Obara M."/>
            <person name="Oguri Y."/>
            <person name="Olmstead R.G."/>
            <person name="Onodera N."/>
            <person name="Petersen B.L."/>
            <person name="Pils B."/>
            <person name="Prigge M."/>
            <person name="Rensing S.A."/>
            <person name="Riano-Pachon D.M."/>
            <person name="Roberts A.W."/>
            <person name="Sato Y."/>
            <person name="Scheller H.V."/>
            <person name="Schulz B."/>
            <person name="Schulz C."/>
            <person name="Shakirov E.V."/>
            <person name="Shibagaki N."/>
            <person name="Shinohara N."/>
            <person name="Shippen D.E."/>
            <person name="Soerensen I."/>
            <person name="Sotooka R."/>
            <person name="Sugimoto N."/>
            <person name="Sugita M."/>
            <person name="Sumikawa N."/>
            <person name="Tanurdzic M."/>
            <person name="Theissen G."/>
            <person name="Ulvskov P."/>
            <person name="Wakazuki S."/>
            <person name="Weng J.K."/>
            <person name="Willats W.W."/>
            <person name="Wipf D."/>
            <person name="Wolf P.G."/>
            <person name="Yang L."/>
            <person name="Zimmer A.D."/>
            <person name="Zhu Q."/>
            <person name="Mitros T."/>
            <person name="Hellsten U."/>
            <person name="Loque D."/>
            <person name="Otillar R."/>
            <person name="Salamov A."/>
            <person name="Schmutz J."/>
            <person name="Shapiro H."/>
            <person name="Lindquist E."/>
            <person name="Lucas S."/>
            <person name="Rokhsar D."/>
            <person name="Grigoriev I.V."/>
        </authorList>
    </citation>
    <scope>NUCLEOTIDE SEQUENCE [LARGE SCALE GENOMIC DNA]</scope>
</reference>
<feature type="transmembrane region" description="Helical" evidence="5">
    <location>
        <begin position="248"/>
        <end position="269"/>
    </location>
</feature>
<keyword evidence="5" id="KW-0472">Membrane</keyword>
<dbReference type="PANTHER" id="PTHR19353:SF19">
    <property type="entry name" value="DELTA(5) FATTY ACID DESATURASE C-RELATED"/>
    <property type="match status" value="1"/>
</dbReference>
<comment type="similarity">
    <text evidence="1">Belongs to the fatty acid desaturase type 1 family.</text>
</comment>